<dbReference type="AlphaFoldDB" id="A0A8J5WU49"/>
<reference evidence="2" key="2">
    <citation type="submission" date="2021-02" db="EMBL/GenBank/DDBJ databases">
        <authorList>
            <person name="Kimball J.A."/>
            <person name="Haas M.W."/>
            <person name="Macchietto M."/>
            <person name="Kono T."/>
            <person name="Duquette J."/>
            <person name="Shao M."/>
        </authorList>
    </citation>
    <scope>NUCLEOTIDE SEQUENCE</scope>
    <source>
        <tissue evidence="2">Fresh leaf tissue</tissue>
    </source>
</reference>
<evidence type="ECO:0000313" key="2">
    <source>
        <dbReference type="EMBL" id="KAG8095406.1"/>
    </source>
</evidence>
<feature type="region of interest" description="Disordered" evidence="1">
    <location>
        <begin position="1"/>
        <end position="29"/>
    </location>
</feature>
<dbReference type="EMBL" id="JAAALK010000080">
    <property type="protein sequence ID" value="KAG8095406.1"/>
    <property type="molecule type" value="Genomic_DNA"/>
</dbReference>
<dbReference type="Proteomes" id="UP000729402">
    <property type="component" value="Unassembled WGS sequence"/>
</dbReference>
<evidence type="ECO:0000313" key="3">
    <source>
        <dbReference type="Proteomes" id="UP000729402"/>
    </source>
</evidence>
<accession>A0A8J5WU49</accession>
<keyword evidence="3" id="KW-1185">Reference proteome</keyword>
<reference evidence="2" key="1">
    <citation type="journal article" date="2021" name="bioRxiv">
        <title>Whole Genome Assembly and Annotation of Northern Wild Rice, Zizania palustris L., Supports a Whole Genome Duplication in the Zizania Genus.</title>
        <authorList>
            <person name="Haas M."/>
            <person name="Kono T."/>
            <person name="Macchietto M."/>
            <person name="Millas R."/>
            <person name="McGilp L."/>
            <person name="Shao M."/>
            <person name="Duquette J."/>
            <person name="Hirsch C.N."/>
            <person name="Kimball J."/>
        </authorList>
    </citation>
    <scope>NUCLEOTIDE SEQUENCE</scope>
    <source>
        <tissue evidence="2">Fresh leaf tissue</tissue>
    </source>
</reference>
<gene>
    <name evidence="2" type="ORF">GUJ93_ZPchr0012g22046</name>
</gene>
<comment type="caution">
    <text evidence="2">The sequence shown here is derived from an EMBL/GenBank/DDBJ whole genome shotgun (WGS) entry which is preliminary data.</text>
</comment>
<sequence length="122" mass="12702">MPHSLPLPLSLPLPRPQFPSPLSQPAATGAAIGRRRLGGGRAEMAMWIQAVGCGSRGLGRGSDLALSPRQAITSVVCHPYEAIRRPHDAKHDEAGAILAEADATLTCGESSPVAFTGDRLDA</sequence>
<protein>
    <submittedName>
        <fullName evidence="2">Uncharacterized protein</fullName>
    </submittedName>
</protein>
<feature type="compositionally biased region" description="Pro residues" evidence="1">
    <location>
        <begin position="9"/>
        <end position="19"/>
    </location>
</feature>
<proteinExistence type="predicted"/>
<evidence type="ECO:0000256" key="1">
    <source>
        <dbReference type="SAM" id="MobiDB-lite"/>
    </source>
</evidence>
<organism evidence="2 3">
    <name type="scientific">Zizania palustris</name>
    <name type="common">Northern wild rice</name>
    <dbReference type="NCBI Taxonomy" id="103762"/>
    <lineage>
        <taxon>Eukaryota</taxon>
        <taxon>Viridiplantae</taxon>
        <taxon>Streptophyta</taxon>
        <taxon>Embryophyta</taxon>
        <taxon>Tracheophyta</taxon>
        <taxon>Spermatophyta</taxon>
        <taxon>Magnoliopsida</taxon>
        <taxon>Liliopsida</taxon>
        <taxon>Poales</taxon>
        <taxon>Poaceae</taxon>
        <taxon>BOP clade</taxon>
        <taxon>Oryzoideae</taxon>
        <taxon>Oryzeae</taxon>
        <taxon>Zizaniinae</taxon>
        <taxon>Zizania</taxon>
    </lineage>
</organism>
<name>A0A8J5WU49_ZIZPA</name>
<feature type="compositionally biased region" description="Low complexity" evidence="1">
    <location>
        <begin position="20"/>
        <end position="29"/>
    </location>
</feature>